<gene>
    <name evidence="4" type="ORF">GCM10010196_33890</name>
</gene>
<comment type="similarity">
    <text evidence="1">Belongs to the Rv1128c/1148c/1588c/1702c/1945/3466 family.</text>
</comment>
<evidence type="ECO:0000256" key="2">
    <source>
        <dbReference type="SAM" id="MobiDB-lite"/>
    </source>
</evidence>
<proteinExistence type="inferred from homology"/>
<dbReference type="EMBL" id="BMRJ01000006">
    <property type="protein sequence ID" value="GGR37112.1"/>
    <property type="molecule type" value="Genomic_DNA"/>
</dbReference>
<dbReference type="InterPro" id="IPR002711">
    <property type="entry name" value="HNH"/>
</dbReference>
<dbReference type="InterPro" id="IPR003615">
    <property type="entry name" value="HNH_nuc"/>
</dbReference>
<dbReference type="Gene3D" id="1.10.30.50">
    <property type="match status" value="1"/>
</dbReference>
<protein>
    <recommendedName>
        <fullName evidence="3">HNH nuclease domain-containing protein</fullName>
    </recommendedName>
</protein>
<dbReference type="SMART" id="SM00507">
    <property type="entry name" value="HNHc"/>
    <property type="match status" value="1"/>
</dbReference>
<dbReference type="GO" id="GO:0003676">
    <property type="term" value="F:nucleic acid binding"/>
    <property type="evidence" value="ECO:0007669"/>
    <property type="project" value="InterPro"/>
</dbReference>
<feature type="domain" description="HNH nuclease" evidence="3">
    <location>
        <begin position="359"/>
        <end position="411"/>
    </location>
</feature>
<dbReference type="Pfam" id="PF01844">
    <property type="entry name" value="HNH"/>
    <property type="match status" value="1"/>
</dbReference>
<dbReference type="Pfam" id="PF02720">
    <property type="entry name" value="DUF222"/>
    <property type="match status" value="1"/>
</dbReference>
<dbReference type="GO" id="GO:0008270">
    <property type="term" value="F:zinc ion binding"/>
    <property type="evidence" value="ECO:0007669"/>
    <property type="project" value="InterPro"/>
</dbReference>
<keyword evidence="5" id="KW-1185">Reference proteome</keyword>
<evidence type="ECO:0000259" key="3">
    <source>
        <dbReference type="SMART" id="SM00507"/>
    </source>
</evidence>
<accession>A0A918KWF9</accession>
<organism evidence="4 5">
    <name type="scientific">Agromyces mediolanus</name>
    <name type="common">Corynebacterium mediolanum</name>
    <dbReference type="NCBI Taxonomy" id="41986"/>
    <lineage>
        <taxon>Bacteria</taxon>
        <taxon>Bacillati</taxon>
        <taxon>Actinomycetota</taxon>
        <taxon>Actinomycetes</taxon>
        <taxon>Micrococcales</taxon>
        <taxon>Microbacteriaceae</taxon>
        <taxon>Agromyces</taxon>
    </lineage>
</organism>
<name>A0A918KWF9_AGRME</name>
<sequence>MFAELQANLDAAEGAQLQSNRQFAAQLDAFRRAFALADAHPELYLTAETMAAETLTRPANGRAAHGPRLDVAELAARSVAAELSMRLMLPAATIRSRAFEAARCHDLLPRLWGRFRDGLAGYAEVRIALDAIAGLPIPADFRGASAEQRAAAHAAAARLAALDDELTELAGTVPRARFRRRARLLRAKLDQPDETAARHARALAQRRLTVESADDGMAWVTLYVSAVDAARIRARVGATATERSGQADETRTLDQLRADVATALLTGEGTPTAVRTEILVTIPALTLIGAGRSGGAHGPDRVHGTRPDQAAELEGHGPIDDDTARRLFAEAPTFLRLATDPFTSAPLALDRTRYRVTAAQRRWLAKQYEGCTRPGCTSPVTTTDLDHLTAWAQGGATDVDNLAPTCRTDHTLKHRARFTVTRSADGTISWRSPSGHLARTEPLPARSYPDRAPF</sequence>
<dbReference type="InterPro" id="IPR003870">
    <property type="entry name" value="DUF222"/>
</dbReference>
<reference evidence="4" key="2">
    <citation type="submission" date="2020-09" db="EMBL/GenBank/DDBJ databases">
        <authorList>
            <person name="Sun Q."/>
            <person name="Ohkuma M."/>
        </authorList>
    </citation>
    <scope>NUCLEOTIDE SEQUENCE</scope>
    <source>
        <strain evidence="4">JCM 3346</strain>
    </source>
</reference>
<dbReference type="GO" id="GO:0004519">
    <property type="term" value="F:endonuclease activity"/>
    <property type="evidence" value="ECO:0007669"/>
    <property type="project" value="InterPro"/>
</dbReference>
<dbReference type="CDD" id="cd00085">
    <property type="entry name" value="HNHc"/>
    <property type="match status" value="1"/>
</dbReference>
<evidence type="ECO:0000313" key="5">
    <source>
        <dbReference type="Proteomes" id="UP000610303"/>
    </source>
</evidence>
<reference evidence="4" key="1">
    <citation type="journal article" date="2014" name="Int. J. Syst. Evol. Microbiol.">
        <title>Complete genome sequence of Corynebacterium casei LMG S-19264T (=DSM 44701T), isolated from a smear-ripened cheese.</title>
        <authorList>
            <consortium name="US DOE Joint Genome Institute (JGI-PGF)"/>
            <person name="Walter F."/>
            <person name="Albersmeier A."/>
            <person name="Kalinowski J."/>
            <person name="Ruckert C."/>
        </authorList>
    </citation>
    <scope>NUCLEOTIDE SEQUENCE</scope>
    <source>
        <strain evidence="4">JCM 3346</strain>
    </source>
</reference>
<dbReference type="AlphaFoldDB" id="A0A918KWF9"/>
<evidence type="ECO:0000313" key="4">
    <source>
        <dbReference type="EMBL" id="GGR37112.1"/>
    </source>
</evidence>
<dbReference type="Proteomes" id="UP000610303">
    <property type="component" value="Unassembled WGS sequence"/>
</dbReference>
<comment type="caution">
    <text evidence="4">The sequence shown here is derived from an EMBL/GenBank/DDBJ whole genome shotgun (WGS) entry which is preliminary data.</text>
</comment>
<evidence type="ECO:0000256" key="1">
    <source>
        <dbReference type="ARBA" id="ARBA00023450"/>
    </source>
</evidence>
<dbReference type="RefSeq" id="WP_189086599.1">
    <property type="nucleotide sequence ID" value="NZ_BMRJ01000006.1"/>
</dbReference>
<feature type="region of interest" description="Disordered" evidence="2">
    <location>
        <begin position="429"/>
        <end position="454"/>
    </location>
</feature>